<evidence type="ECO:0000259" key="1">
    <source>
        <dbReference type="PROSITE" id="PS51821"/>
    </source>
</evidence>
<name>A0A166NQK1_9HYPO</name>
<evidence type="ECO:0000313" key="2">
    <source>
        <dbReference type="EMBL" id="KZZ91710.1"/>
    </source>
</evidence>
<keyword evidence="3" id="KW-1185">Reference proteome</keyword>
<reference evidence="2 3" key="1">
    <citation type="journal article" date="2016" name="Genome Biol. Evol.">
        <title>Divergent and convergent evolution of fungal pathogenicity.</title>
        <authorList>
            <person name="Shang Y."/>
            <person name="Xiao G."/>
            <person name="Zheng P."/>
            <person name="Cen K."/>
            <person name="Zhan S."/>
            <person name="Wang C."/>
        </authorList>
    </citation>
    <scope>NUCLEOTIDE SEQUENCE [LARGE SCALE GENOMIC DNA]</scope>
    <source>
        <strain evidence="2 3">RCEF 2490</strain>
    </source>
</reference>
<accession>A0A166NQK1</accession>
<comment type="caution">
    <text evidence="2">The sequence shown here is derived from an EMBL/GenBank/DDBJ whole genome shotgun (WGS) entry which is preliminary data.</text>
</comment>
<proteinExistence type="predicted"/>
<protein>
    <submittedName>
        <fullName evidence="2">Velvet factor</fullName>
    </submittedName>
</protein>
<dbReference type="PROSITE" id="PS51821">
    <property type="entry name" value="VELVET"/>
    <property type="match status" value="1"/>
</dbReference>
<dbReference type="EMBL" id="AZGY01000017">
    <property type="protein sequence ID" value="KZZ91710.1"/>
    <property type="molecule type" value="Genomic_DNA"/>
</dbReference>
<dbReference type="OrthoDB" id="5399926at2759"/>
<organism evidence="2 3">
    <name type="scientific">Moelleriella libera RCEF 2490</name>
    <dbReference type="NCBI Taxonomy" id="1081109"/>
    <lineage>
        <taxon>Eukaryota</taxon>
        <taxon>Fungi</taxon>
        <taxon>Dikarya</taxon>
        <taxon>Ascomycota</taxon>
        <taxon>Pezizomycotina</taxon>
        <taxon>Sordariomycetes</taxon>
        <taxon>Hypocreomycetidae</taxon>
        <taxon>Hypocreales</taxon>
        <taxon>Clavicipitaceae</taxon>
        <taxon>Moelleriella</taxon>
    </lineage>
</organism>
<sequence length="170" mass="18406">MSHLDIQFAVEPPRQLQAGSIMEPPPVITLLCGDNGPCQTLMAVAVCEDETGQQVDSMQEGPSHQDAYTQWAVGSVTPGLVKTTSMRQGAVGSFSGQYAYFFAFPRLCIRHEGRFQLRVQIFEISSGGGDTVAELCTHPIDVFHDPVYQNGPSESEEYVLELAAAAGALR</sequence>
<gene>
    <name evidence="2" type="ORF">AAL_06464</name>
</gene>
<dbReference type="Gene3D" id="2.60.40.3960">
    <property type="entry name" value="Velvet domain"/>
    <property type="match status" value="1"/>
</dbReference>
<dbReference type="InterPro" id="IPR038491">
    <property type="entry name" value="Velvet_dom_sf"/>
</dbReference>
<dbReference type="Pfam" id="PF11754">
    <property type="entry name" value="Velvet"/>
    <property type="match status" value="1"/>
</dbReference>
<evidence type="ECO:0000313" key="3">
    <source>
        <dbReference type="Proteomes" id="UP000078544"/>
    </source>
</evidence>
<dbReference type="AlphaFoldDB" id="A0A166NQK1"/>
<dbReference type="Proteomes" id="UP000078544">
    <property type="component" value="Unassembled WGS sequence"/>
</dbReference>
<feature type="domain" description="Velvet" evidence="1">
    <location>
        <begin position="1"/>
        <end position="170"/>
    </location>
</feature>
<dbReference type="InterPro" id="IPR037525">
    <property type="entry name" value="Velvet_dom"/>
</dbReference>